<evidence type="ECO:0000313" key="5">
    <source>
        <dbReference type="Proteomes" id="UP000663918"/>
    </source>
</evidence>
<accession>A0A975BZI9</accession>
<dbReference type="InterPro" id="IPR036423">
    <property type="entry name" value="SOD-like_Cu/Zn_dom_sf"/>
</dbReference>
<name>A0A975BZI9_9CAUL</name>
<evidence type="ECO:0000259" key="3">
    <source>
        <dbReference type="Pfam" id="PF00080"/>
    </source>
</evidence>
<proteinExistence type="inferred from homology"/>
<dbReference type="EMBL" id="CP062222">
    <property type="protein sequence ID" value="QTC89984.1"/>
    <property type="molecule type" value="Genomic_DNA"/>
</dbReference>
<evidence type="ECO:0000256" key="2">
    <source>
        <dbReference type="SAM" id="SignalP"/>
    </source>
</evidence>
<gene>
    <name evidence="4" type="ORF">IFJ75_11855</name>
</gene>
<dbReference type="InterPro" id="IPR001424">
    <property type="entry name" value="SOD_Cu_Zn_dom"/>
</dbReference>
<evidence type="ECO:0000313" key="4">
    <source>
        <dbReference type="EMBL" id="QTC89984.1"/>
    </source>
</evidence>
<dbReference type="RefSeq" id="WP_207868399.1">
    <property type="nucleotide sequence ID" value="NZ_CP062222.1"/>
</dbReference>
<keyword evidence="5" id="KW-1185">Reference proteome</keyword>
<dbReference type="Gene3D" id="2.60.40.200">
    <property type="entry name" value="Superoxide dismutase, copper/zinc binding domain"/>
    <property type="match status" value="1"/>
</dbReference>
<reference evidence="4" key="1">
    <citation type="submission" date="2020-09" db="EMBL/GenBank/DDBJ databases">
        <title>Brevundimonas sp. LVF2 isolated from a puddle in Goettingen, Germany.</title>
        <authorList>
            <person name="Friedrich I."/>
            <person name="Klassen A."/>
            <person name="Hannes N."/>
            <person name="Schneider D."/>
            <person name="Hertel R."/>
            <person name="Daniel R."/>
        </authorList>
    </citation>
    <scope>NUCLEOTIDE SEQUENCE</scope>
    <source>
        <strain evidence="4">LVF2</strain>
    </source>
</reference>
<dbReference type="GO" id="GO:0006801">
    <property type="term" value="P:superoxide metabolic process"/>
    <property type="evidence" value="ECO:0007669"/>
    <property type="project" value="InterPro"/>
</dbReference>
<evidence type="ECO:0000256" key="1">
    <source>
        <dbReference type="ARBA" id="ARBA00010457"/>
    </source>
</evidence>
<dbReference type="Proteomes" id="UP000663918">
    <property type="component" value="Chromosome"/>
</dbReference>
<feature type="signal peptide" evidence="2">
    <location>
        <begin position="1"/>
        <end position="23"/>
    </location>
</feature>
<dbReference type="KEGG" id="bgoe:IFJ75_11855"/>
<organism evidence="4 5">
    <name type="scientific">Brevundimonas goettingensis</name>
    <dbReference type="NCBI Taxonomy" id="2774190"/>
    <lineage>
        <taxon>Bacteria</taxon>
        <taxon>Pseudomonadati</taxon>
        <taxon>Pseudomonadota</taxon>
        <taxon>Alphaproteobacteria</taxon>
        <taxon>Caulobacterales</taxon>
        <taxon>Caulobacteraceae</taxon>
        <taxon>Brevundimonas</taxon>
    </lineage>
</organism>
<dbReference type="GO" id="GO:0005507">
    <property type="term" value="F:copper ion binding"/>
    <property type="evidence" value="ECO:0007669"/>
    <property type="project" value="InterPro"/>
</dbReference>
<dbReference type="InterPro" id="IPR024134">
    <property type="entry name" value="SOD_Cu/Zn_/chaperone"/>
</dbReference>
<protein>
    <submittedName>
        <fullName evidence="4">Superoxide dismutase family protein</fullName>
    </submittedName>
</protein>
<feature type="domain" description="Superoxide dismutase copper/zinc binding" evidence="3">
    <location>
        <begin position="55"/>
        <end position="187"/>
    </location>
</feature>
<keyword evidence="2" id="KW-0732">Signal</keyword>
<feature type="chain" id="PRO_5038021014" evidence="2">
    <location>
        <begin position="24"/>
        <end position="196"/>
    </location>
</feature>
<comment type="similarity">
    <text evidence="1">Belongs to the Cu-Zn superoxide dismutase family.</text>
</comment>
<dbReference type="AlphaFoldDB" id="A0A975BZI9"/>
<dbReference type="SUPFAM" id="SSF49329">
    <property type="entry name" value="Cu,Zn superoxide dismutase-like"/>
    <property type="match status" value="1"/>
</dbReference>
<dbReference type="Pfam" id="PF00080">
    <property type="entry name" value="Sod_Cu"/>
    <property type="match status" value="1"/>
</dbReference>
<sequence>MRALPLAAAFAAGTLLASGAALAQTAAPAPTPSPAAPPQAVVIAALKTADGAEAGTVTGYEGPKGMIFRVVGKGWPAGWHAVHLHAVGSCEAPGFTSAGGHVNHAEGARPHGLLNKDGGPDLGDLQNVFAAADGSANADVYLAWEGLDAHESDYVDANGLSFVVHANADDYVSQPIGGAGGRIACGVFEPVVVTAH</sequence>
<dbReference type="PANTHER" id="PTHR10003">
    <property type="entry name" value="SUPEROXIDE DISMUTASE CU-ZN -RELATED"/>
    <property type="match status" value="1"/>
</dbReference>